<proteinExistence type="predicted"/>
<evidence type="ECO:0000313" key="1">
    <source>
        <dbReference type="EMBL" id="PZX06913.1"/>
    </source>
</evidence>
<reference evidence="1 2" key="1">
    <citation type="submission" date="2018-06" db="EMBL/GenBank/DDBJ databases">
        <title>Genomic Encyclopedia of Type Strains, Phase IV (KMG-IV): sequencing the most valuable type-strain genomes for metagenomic binning, comparative biology and taxonomic classification.</title>
        <authorList>
            <person name="Goeker M."/>
        </authorList>
    </citation>
    <scope>NUCLEOTIDE SEQUENCE [LARGE SCALE GENOMIC DNA]</scope>
    <source>
        <strain evidence="1 2">DSM 5</strain>
    </source>
</reference>
<dbReference type="EMBL" id="QKZI01000001">
    <property type="protein sequence ID" value="PZX06913.1"/>
    <property type="molecule type" value="Genomic_DNA"/>
</dbReference>
<comment type="caution">
    <text evidence="1">The sequence shown here is derived from an EMBL/GenBank/DDBJ whole genome shotgun (WGS) entry which is preliminary data.</text>
</comment>
<protein>
    <submittedName>
        <fullName evidence="1">Uncharacterized protein</fullName>
    </submittedName>
</protein>
<gene>
    <name evidence="1" type="ORF">C7437_10113</name>
</gene>
<organism evidence="1 2">
    <name type="scientific">Psychrobacillus insolitus</name>
    <dbReference type="NCBI Taxonomy" id="1461"/>
    <lineage>
        <taxon>Bacteria</taxon>
        <taxon>Bacillati</taxon>
        <taxon>Bacillota</taxon>
        <taxon>Bacilli</taxon>
        <taxon>Bacillales</taxon>
        <taxon>Bacillaceae</taxon>
        <taxon>Psychrobacillus</taxon>
    </lineage>
</organism>
<accession>A0A2W7N4P3</accession>
<name>A0A2W7N4P3_9BACI</name>
<evidence type="ECO:0000313" key="2">
    <source>
        <dbReference type="Proteomes" id="UP000248646"/>
    </source>
</evidence>
<sequence>MKMFGFLLSAINLILEAAWKFHQKQNQRIKGVHKYEITT</sequence>
<keyword evidence="2" id="KW-1185">Reference proteome</keyword>
<dbReference type="Proteomes" id="UP000248646">
    <property type="component" value="Unassembled WGS sequence"/>
</dbReference>
<dbReference type="AlphaFoldDB" id="A0A2W7N4P3"/>